<proteinExistence type="predicted"/>
<evidence type="ECO:0000313" key="3">
    <source>
        <dbReference type="EMBL" id="MCM2369162.1"/>
    </source>
</evidence>
<dbReference type="Pfam" id="PF06439">
    <property type="entry name" value="3keto-disac_hyd"/>
    <property type="match status" value="1"/>
</dbReference>
<dbReference type="Gene3D" id="2.60.120.560">
    <property type="entry name" value="Exo-inulinase, domain 1"/>
    <property type="match status" value="1"/>
</dbReference>
<keyword evidence="4" id="KW-1185">Reference proteome</keyword>
<accession>A0ABT0TX33</accession>
<feature type="region of interest" description="Disordered" evidence="1">
    <location>
        <begin position="393"/>
        <end position="416"/>
    </location>
</feature>
<dbReference type="PANTHER" id="PTHR33546">
    <property type="entry name" value="LARGE, MULTIFUNCTIONAL SECRETED PROTEIN-RELATED"/>
    <property type="match status" value="1"/>
</dbReference>
<gene>
    <name evidence="3" type="ORF">NB063_00855</name>
</gene>
<protein>
    <submittedName>
        <fullName evidence="3">DUF1080 domain-containing protein</fullName>
    </submittedName>
</protein>
<sequence length="435" mass="47934">MKTSFSILACLLLIVLVGDFALGAEAVVDRHPNNSDNGGLAVDKAIRASGRDVAGRFAGSKNLMPLLVATGNIQPRALLVQQAGSTQEVMYRPAEKRQFNAIHSPEQKLRVEKMRNEYMEVLNSRGRTTHQLVQAKATKANAGKPENETPIWTDAKTAAKEFPGFALLGEYVRGDDAIQVVPCEGQYYLSIYRGGLPGAGWDRGKILHEWLDANAVKQRLKGFRKVDRSASLDFPEPPSNAIVLFDGSGKEHWAFGKVENGLLQAGAKTKREFQDFRLHFECSIPLKPELPLAHPGRGNSGVFAVGAYEVQVCDTFGVDFAPDRWEIDRVMKHPDTWCGAIYGIRAPDTNMCLPPLSWQSFDIEFTAARFEDGMKVTDARMTVHQNGMLIHDDVPLPEGTGGGPSGPRAEVPRGPIYVQSHGNPVQYRNIWVTEN</sequence>
<reference evidence="3 4" key="1">
    <citation type="journal article" date="2022" name="Syst. Appl. Microbiol.">
        <title>Rhodopirellula aestuarii sp. nov., a novel member of the genus Rhodopirellula isolated from brackish sediments collected in the Tagus River estuary, Portugal.</title>
        <authorList>
            <person name="Vitorino I.R."/>
            <person name="Klimek D."/>
            <person name="Calusinska M."/>
            <person name="Lobo-da-Cunha A."/>
            <person name="Vasconcelos V."/>
            <person name="Lage O.M."/>
        </authorList>
    </citation>
    <scope>NUCLEOTIDE SEQUENCE [LARGE SCALE GENOMIC DNA]</scope>
    <source>
        <strain evidence="3 4">ICT_H3.1</strain>
    </source>
</reference>
<dbReference type="EMBL" id="JAMQBK010000002">
    <property type="protein sequence ID" value="MCM2369162.1"/>
    <property type="molecule type" value="Genomic_DNA"/>
</dbReference>
<dbReference type="PANTHER" id="PTHR33546:SF1">
    <property type="entry name" value="LARGE, MULTIFUNCTIONAL SECRETED PROTEIN"/>
    <property type="match status" value="1"/>
</dbReference>
<organism evidence="3 4">
    <name type="scientific">Aporhodopirellula aestuarii</name>
    <dbReference type="NCBI Taxonomy" id="2950107"/>
    <lineage>
        <taxon>Bacteria</taxon>
        <taxon>Pseudomonadati</taxon>
        <taxon>Planctomycetota</taxon>
        <taxon>Planctomycetia</taxon>
        <taxon>Pirellulales</taxon>
        <taxon>Pirellulaceae</taxon>
        <taxon>Aporhodopirellula</taxon>
    </lineage>
</organism>
<evidence type="ECO:0000313" key="4">
    <source>
        <dbReference type="Proteomes" id="UP001202961"/>
    </source>
</evidence>
<dbReference type="InterPro" id="IPR010496">
    <property type="entry name" value="AL/BT2_dom"/>
</dbReference>
<name>A0ABT0TX33_9BACT</name>
<evidence type="ECO:0000256" key="1">
    <source>
        <dbReference type="SAM" id="MobiDB-lite"/>
    </source>
</evidence>
<comment type="caution">
    <text evidence="3">The sequence shown here is derived from an EMBL/GenBank/DDBJ whole genome shotgun (WGS) entry which is preliminary data.</text>
</comment>
<feature type="domain" description="3-keto-alpha-glucoside-1,2-lyase/3-keto-2-hydroxy-glucal hydratase" evidence="2">
    <location>
        <begin position="241"/>
        <end position="433"/>
    </location>
</feature>
<dbReference type="Proteomes" id="UP001202961">
    <property type="component" value="Unassembled WGS sequence"/>
</dbReference>
<evidence type="ECO:0000259" key="2">
    <source>
        <dbReference type="Pfam" id="PF06439"/>
    </source>
</evidence>
<dbReference type="RefSeq" id="WP_250926833.1">
    <property type="nucleotide sequence ID" value="NZ_JAMQBK010000002.1"/>
</dbReference>